<keyword evidence="4 5" id="KW-0067">ATP-binding</keyword>
<dbReference type="Pfam" id="PF00069">
    <property type="entry name" value="Pkinase"/>
    <property type="match status" value="1"/>
</dbReference>
<keyword evidence="6" id="KW-0723">Serine/threonine-protein kinase</keyword>
<feature type="binding site" evidence="5">
    <location>
        <position position="115"/>
    </location>
    <ligand>
        <name>ATP</name>
        <dbReference type="ChEBI" id="CHEBI:30616"/>
    </ligand>
</feature>
<dbReference type="InterPro" id="IPR011009">
    <property type="entry name" value="Kinase-like_dom_sf"/>
</dbReference>
<dbReference type="CTD" id="100117851"/>
<dbReference type="GO" id="GO:0005524">
    <property type="term" value="F:ATP binding"/>
    <property type="evidence" value="ECO:0007669"/>
    <property type="project" value="UniProtKB-UniRule"/>
</dbReference>
<evidence type="ECO:0000259" key="7">
    <source>
        <dbReference type="PROSITE" id="PS50011"/>
    </source>
</evidence>
<comment type="similarity">
    <text evidence="6">Belongs to the protein kinase superfamily.</text>
</comment>
<dbReference type="PANTHER" id="PTHR44329:SF288">
    <property type="entry name" value="MITOGEN-ACTIVATED PROTEIN KINASE KINASE KINASE 20"/>
    <property type="match status" value="1"/>
</dbReference>
<evidence type="ECO:0000256" key="6">
    <source>
        <dbReference type="RuleBase" id="RU000304"/>
    </source>
</evidence>
<evidence type="ECO:0000256" key="3">
    <source>
        <dbReference type="ARBA" id="ARBA00022777"/>
    </source>
</evidence>
<dbReference type="AlphaFoldDB" id="A0AAJ7R9V5"/>
<keyword evidence="1" id="KW-0808">Transferase</keyword>
<reference evidence="9" key="1">
    <citation type="submission" date="2025-08" db="UniProtKB">
        <authorList>
            <consortium name="RefSeq"/>
        </authorList>
    </citation>
    <scope>IDENTIFICATION</scope>
</reference>
<gene>
    <name evidence="9" type="primary">LOC107263307</name>
</gene>
<dbReference type="PROSITE" id="PS00107">
    <property type="entry name" value="PROTEIN_KINASE_ATP"/>
    <property type="match status" value="1"/>
</dbReference>
<dbReference type="RefSeq" id="XP_024936570.1">
    <property type="nucleotide sequence ID" value="XM_025080802.1"/>
</dbReference>
<evidence type="ECO:0000256" key="2">
    <source>
        <dbReference type="ARBA" id="ARBA00022741"/>
    </source>
</evidence>
<dbReference type="Gene3D" id="3.30.200.20">
    <property type="entry name" value="Phosphorylase Kinase, domain 1"/>
    <property type="match status" value="1"/>
</dbReference>
<keyword evidence="2 5" id="KW-0547">Nucleotide-binding</keyword>
<dbReference type="GeneID" id="107263307"/>
<dbReference type="GO" id="GO:0004674">
    <property type="term" value="F:protein serine/threonine kinase activity"/>
    <property type="evidence" value="ECO:0007669"/>
    <property type="project" value="UniProtKB-KW"/>
</dbReference>
<evidence type="ECO:0000256" key="5">
    <source>
        <dbReference type="PROSITE-ProRule" id="PRU10141"/>
    </source>
</evidence>
<dbReference type="PANTHER" id="PTHR44329">
    <property type="entry name" value="SERINE/THREONINE-PROTEIN KINASE TNNI3K-RELATED"/>
    <property type="match status" value="1"/>
</dbReference>
<evidence type="ECO:0000256" key="1">
    <source>
        <dbReference type="ARBA" id="ARBA00022679"/>
    </source>
</evidence>
<dbReference type="Gene3D" id="1.10.510.10">
    <property type="entry name" value="Transferase(Phosphotransferase) domain 1"/>
    <property type="match status" value="1"/>
</dbReference>
<proteinExistence type="inferred from homology"/>
<dbReference type="PIRSF" id="PIRSF000654">
    <property type="entry name" value="Integrin-linked_kinase"/>
    <property type="match status" value="1"/>
</dbReference>
<feature type="domain" description="Protein kinase" evidence="7">
    <location>
        <begin position="88"/>
        <end position="359"/>
    </location>
</feature>
<dbReference type="SMART" id="SM00220">
    <property type="entry name" value="S_TKc"/>
    <property type="match status" value="1"/>
</dbReference>
<name>A0AAJ7R9V5_CEPCN</name>
<sequence length="365" mass="41037">MFSLCSWMYVIVKMASPRIVTSVLKNLSPRSPRSVENLRQSLTPKTPVRKDLRVENHGISRTVDRNHLSPFNIDTPNRVKILNNGLQNVQRSLLGTGSFGRVYKASYKGNEVAAKIINRRKDSDLSVNAEKHATYLNHSNIVKVLGIDQGTSLSLITMELCGTSLQDLLDDSTLEKEERIRIWKAISCALDFCHRAGVVHADVKPKNILMAADGQPKLADFGSSVLMDELDFSSRKHVRFFASILKDDSNVIKNIVYFKGTPGYAAPEVIQGDFPSPASDIYSLGVLAWQMLSQKIPFAGFHAHTILYLTGKGKRPIDDNLDDGFNGTYKKLYRDMWSQDMKKRPMLRVIINKLSNMELRIVGIR</sequence>
<keyword evidence="8" id="KW-1185">Reference proteome</keyword>
<dbReference type="PROSITE" id="PS00108">
    <property type="entry name" value="PROTEIN_KINASE_ST"/>
    <property type="match status" value="1"/>
</dbReference>
<dbReference type="InterPro" id="IPR008271">
    <property type="entry name" value="Ser/Thr_kinase_AS"/>
</dbReference>
<protein>
    <submittedName>
        <fullName evidence="9">Serine/threonine-protein kinase mos isoform X1</fullName>
    </submittedName>
</protein>
<accession>A0AAJ7R9V5</accession>
<dbReference type="SUPFAM" id="SSF56112">
    <property type="entry name" value="Protein kinase-like (PK-like)"/>
    <property type="match status" value="1"/>
</dbReference>
<evidence type="ECO:0000313" key="9">
    <source>
        <dbReference type="RefSeq" id="XP_024936570.1"/>
    </source>
</evidence>
<dbReference type="InterPro" id="IPR051681">
    <property type="entry name" value="Ser/Thr_Kinases-Pseudokinases"/>
</dbReference>
<evidence type="ECO:0000256" key="4">
    <source>
        <dbReference type="ARBA" id="ARBA00022840"/>
    </source>
</evidence>
<organism evidence="8 9">
    <name type="scientific">Cephus cinctus</name>
    <name type="common">Wheat stem sawfly</name>
    <dbReference type="NCBI Taxonomy" id="211228"/>
    <lineage>
        <taxon>Eukaryota</taxon>
        <taxon>Metazoa</taxon>
        <taxon>Ecdysozoa</taxon>
        <taxon>Arthropoda</taxon>
        <taxon>Hexapoda</taxon>
        <taxon>Insecta</taxon>
        <taxon>Pterygota</taxon>
        <taxon>Neoptera</taxon>
        <taxon>Endopterygota</taxon>
        <taxon>Hymenoptera</taxon>
        <taxon>Cephoidea</taxon>
        <taxon>Cephidae</taxon>
        <taxon>Cephus</taxon>
    </lineage>
</organism>
<keyword evidence="3 9" id="KW-0418">Kinase</keyword>
<dbReference type="InterPro" id="IPR000719">
    <property type="entry name" value="Prot_kinase_dom"/>
</dbReference>
<evidence type="ECO:0000313" key="8">
    <source>
        <dbReference type="Proteomes" id="UP000694920"/>
    </source>
</evidence>
<dbReference type="Proteomes" id="UP000694920">
    <property type="component" value="Unplaced"/>
</dbReference>
<dbReference type="PROSITE" id="PS50011">
    <property type="entry name" value="PROTEIN_KINASE_DOM"/>
    <property type="match status" value="1"/>
</dbReference>
<dbReference type="InterPro" id="IPR017441">
    <property type="entry name" value="Protein_kinase_ATP_BS"/>
</dbReference>